<protein>
    <submittedName>
        <fullName evidence="1">Uncharacterized protein</fullName>
    </submittedName>
</protein>
<dbReference type="EMBL" id="LXQA010052342">
    <property type="protein sequence ID" value="MCI03495.1"/>
    <property type="molecule type" value="Genomic_DNA"/>
</dbReference>
<dbReference type="AlphaFoldDB" id="A0A392NYB3"/>
<reference evidence="1 2" key="1">
    <citation type="journal article" date="2018" name="Front. Plant Sci.">
        <title>Red Clover (Trifolium pratense) and Zigzag Clover (T. medium) - A Picture of Genomic Similarities and Differences.</title>
        <authorList>
            <person name="Dluhosova J."/>
            <person name="Istvanek J."/>
            <person name="Nedelnik J."/>
            <person name="Repkova J."/>
        </authorList>
    </citation>
    <scope>NUCLEOTIDE SEQUENCE [LARGE SCALE GENOMIC DNA]</scope>
    <source>
        <strain evidence="2">cv. 10/8</strain>
        <tissue evidence="1">Leaf</tissue>
    </source>
</reference>
<organism evidence="1 2">
    <name type="scientific">Trifolium medium</name>
    <dbReference type="NCBI Taxonomy" id="97028"/>
    <lineage>
        <taxon>Eukaryota</taxon>
        <taxon>Viridiplantae</taxon>
        <taxon>Streptophyta</taxon>
        <taxon>Embryophyta</taxon>
        <taxon>Tracheophyta</taxon>
        <taxon>Spermatophyta</taxon>
        <taxon>Magnoliopsida</taxon>
        <taxon>eudicotyledons</taxon>
        <taxon>Gunneridae</taxon>
        <taxon>Pentapetalae</taxon>
        <taxon>rosids</taxon>
        <taxon>fabids</taxon>
        <taxon>Fabales</taxon>
        <taxon>Fabaceae</taxon>
        <taxon>Papilionoideae</taxon>
        <taxon>50 kb inversion clade</taxon>
        <taxon>NPAAA clade</taxon>
        <taxon>Hologalegina</taxon>
        <taxon>IRL clade</taxon>
        <taxon>Trifolieae</taxon>
        <taxon>Trifolium</taxon>
    </lineage>
</organism>
<sequence>AHGGAIGYFGVATPPWGCPHLPPTVHLTALSFDLV</sequence>
<proteinExistence type="predicted"/>
<name>A0A392NYB3_9FABA</name>
<evidence type="ECO:0000313" key="1">
    <source>
        <dbReference type="EMBL" id="MCI03495.1"/>
    </source>
</evidence>
<dbReference type="Proteomes" id="UP000265520">
    <property type="component" value="Unassembled WGS sequence"/>
</dbReference>
<accession>A0A392NYB3</accession>
<keyword evidence="2" id="KW-1185">Reference proteome</keyword>
<evidence type="ECO:0000313" key="2">
    <source>
        <dbReference type="Proteomes" id="UP000265520"/>
    </source>
</evidence>
<comment type="caution">
    <text evidence="1">The sequence shown here is derived from an EMBL/GenBank/DDBJ whole genome shotgun (WGS) entry which is preliminary data.</text>
</comment>
<feature type="non-terminal residue" evidence="1">
    <location>
        <position position="1"/>
    </location>
</feature>